<dbReference type="Proteomes" id="UP000579647">
    <property type="component" value="Unassembled WGS sequence"/>
</dbReference>
<protein>
    <submittedName>
        <fullName evidence="1">Uncharacterized protein</fullName>
    </submittedName>
</protein>
<accession>A0A840W6N7</accession>
<reference evidence="1 2" key="1">
    <citation type="submission" date="2020-08" db="EMBL/GenBank/DDBJ databases">
        <title>Sequencing the genomes of 1000 actinobacteria strains.</title>
        <authorList>
            <person name="Klenk H.-P."/>
        </authorList>
    </citation>
    <scope>NUCLEOTIDE SEQUENCE [LARGE SCALE GENOMIC DNA]</scope>
    <source>
        <strain evidence="1 2">DSM 44598</strain>
    </source>
</reference>
<keyword evidence="2" id="KW-1185">Reference proteome</keyword>
<dbReference type="EMBL" id="JACHDO010000001">
    <property type="protein sequence ID" value="MBB5492669.1"/>
    <property type="molecule type" value="Genomic_DNA"/>
</dbReference>
<evidence type="ECO:0000313" key="2">
    <source>
        <dbReference type="Proteomes" id="UP000579647"/>
    </source>
</evidence>
<dbReference type="RefSeq" id="WP_184366075.1">
    <property type="nucleotide sequence ID" value="NZ_BAAAKM010000033.1"/>
</dbReference>
<dbReference type="AlphaFoldDB" id="A0A840W6N7"/>
<comment type="caution">
    <text evidence="1">The sequence shown here is derived from an EMBL/GenBank/DDBJ whole genome shotgun (WGS) entry which is preliminary data.</text>
</comment>
<organism evidence="1 2">
    <name type="scientific">Nocardiopsis metallicus</name>
    <dbReference type="NCBI Taxonomy" id="179819"/>
    <lineage>
        <taxon>Bacteria</taxon>
        <taxon>Bacillati</taxon>
        <taxon>Actinomycetota</taxon>
        <taxon>Actinomycetes</taxon>
        <taxon>Streptosporangiales</taxon>
        <taxon>Nocardiopsidaceae</taxon>
        <taxon>Nocardiopsis</taxon>
    </lineage>
</organism>
<proteinExistence type="predicted"/>
<gene>
    <name evidence="1" type="ORF">HNR07_003806</name>
</gene>
<evidence type="ECO:0000313" key="1">
    <source>
        <dbReference type="EMBL" id="MBB5492669.1"/>
    </source>
</evidence>
<sequence length="396" mass="42112">MESQLGDTVWETLPERVRVDLRDVDSLRAVWTRQRQDQPLDVRGAARRELTRERVREWGADPGLTDLLLTGSSVSGEPMTGPHIAALAGRVAELSAVGIPEPALGRPSEGVSVARALRPLRIVLSSAHADDLARAATVPAHPVVRAAHTYAECARVLAEAAGEEPTGAGPSGAHGPPGALPWVLASQVLQRADFPPLLLDPGAPPPDPCTGGDRGERLAILVAHFARLVTGALRGELGRSRTEVPPAQSPVPPLTAVTRRRVLEYVRSRREPVALILRALAPWASATVTSGDGVDGADTGEGCSSRWWTCLELVAGEVSLALYVIVQDVGSPPCGVLAVTANARLVTPEGVRQTLEMSRSDSVTVMPTDCVDDRWPQVRDLVDEAVSRSMNELTRA</sequence>
<name>A0A840W6N7_9ACTN</name>